<feature type="domain" description="Solute-binding protein family 5" evidence="5">
    <location>
        <begin position="90"/>
        <end position="459"/>
    </location>
</feature>
<reference evidence="6 7" key="1">
    <citation type="submission" date="2024-09" db="EMBL/GenBank/DDBJ databases">
        <authorList>
            <person name="Sun Q."/>
            <person name="Mori K."/>
        </authorList>
    </citation>
    <scope>NUCLEOTIDE SEQUENCE [LARGE SCALE GENOMIC DNA]</scope>
    <source>
        <strain evidence="6 7">TBRC 4938</strain>
    </source>
</reference>
<dbReference type="SUPFAM" id="SSF53850">
    <property type="entry name" value="Periplasmic binding protein-like II"/>
    <property type="match status" value="1"/>
</dbReference>
<dbReference type="PANTHER" id="PTHR30290:SF10">
    <property type="entry name" value="PERIPLASMIC OLIGOPEPTIDE-BINDING PROTEIN-RELATED"/>
    <property type="match status" value="1"/>
</dbReference>
<dbReference type="RefSeq" id="WP_377263367.1">
    <property type="nucleotide sequence ID" value="NZ_JBHMAA010000019.1"/>
</dbReference>
<dbReference type="Proteomes" id="UP001589692">
    <property type="component" value="Unassembled WGS sequence"/>
</dbReference>
<proteinExistence type="inferred from homology"/>
<dbReference type="InterPro" id="IPR039424">
    <property type="entry name" value="SBP_5"/>
</dbReference>
<evidence type="ECO:0000256" key="4">
    <source>
        <dbReference type="ARBA" id="ARBA00022729"/>
    </source>
</evidence>
<dbReference type="CDD" id="cd08512">
    <property type="entry name" value="PBP2_NikA_DppA_OppA_like_7"/>
    <property type="match status" value="1"/>
</dbReference>
<dbReference type="Gene3D" id="3.40.190.10">
    <property type="entry name" value="Periplasmic binding protein-like II"/>
    <property type="match status" value="1"/>
</dbReference>
<comment type="subcellular location">
    <subcellularLocation>
        <location evidence="1">Periplasm</location>
    </subcellularLocation>
</comment>
<keyword evidence="4" id="KW-0732">Signal</keyword>
<dbReference type="Pfam" id="PF00496">
    <property type="entry name" value="SBP_bac_5"/>
    <property type="match status" value="1"/>
</dbReference>
<comment type="similarity">
    <text evidence="2">Belongs to the bacterial solute-binding protein 5 family.</text>
</comment>
<organism evidence="6 7">
    <name type="scientific">Rhizobium puerariae</name>
    <dbReference type="NCBI Taxonomy" id="1585791"/>
    <lineage>
        <taxon>Bacteria</taxon>
        <taxon>Pseudomonadati</taxon>
        <taxon>Pseudomonadota</taxon>
        <taxon>Alphaproteobacteria</taxon>
        <taxon>Hyphomicrobiales</taxon>
        <taxon>Rhizobiaceae</taxon>
        <taxon>Rhizobium/Agrobacterium group</taxon>
        <taxon>Rhizobium</taxon>
    </lineage>
</organism>
<evidence type="ECO:0000313" key="7">
    <source>
        <dbReference type="Proteomes" id="UP001589692"/>
    </source>
</evidence>
<gene>
    <name evidence="6" type="ORF">ACFFP0_17875</name>
</gene>
<evidence type="ECO:0000256" key="2">
    <source>
        <dbReference type="ARBA" id="ARBA00005695"/>
    </source>
</evidence>
<comment type="caution">
    <text evidence="6">The sequence shown here is derived from an EMBL/GenBank/DDBJ whole genome shotgun (WGS) entry which is preliminary data.</text>
</comment>
<name>A0ABV6AN33_9HYPH</name>
<protein>
    <submittedName>
        <fullName evidence="6">ABC transporter substrate-binding protein</fullName>
    </submittedName>
</protein>
<dbReference type="PANTHER" id="PTHR30290">
    <property type="entry name" value="PERIPLASMIC BINDING COMPONENT OF ABC TRANSPORTER"/>
    <property type="match status" value="1"/>
</dbReference>
<dbReference type="Gene3D" id="3.10.105.10">
    <property type="entry name" value="Dipeptide-binding Protein, Domain 3"/>
    <property type="match status" value="1"/>
</dbReference>
<keyword evidence="3" id="KW-0813">Transport</keyword>
<dbReference type="EMBL" id="JBHMAA010000019">
    <property type="protein sequence ID" value="MFB9950725.1"/>
    <property type="molecule type" value="Genomic_DNA"/>
</dbReference>
<evidence type="ECO:0000259" key="5">
    <source>
        <dbReference type="Pfam" id="PF00496"/>
    </source>
</evidence>
<accession>A0ABV6AN33</accession>
<evidence type="ECO:0000313" key="6">
    <source>
        <dbReference type="EMBL" id="MFB9950725.1"/>
    </source>
</evidence>
<dbReference type="PIRSF" id="PIRSF002741">
    <property type="entry name" value="MppA"/>
    <property type="match status" value="1"/>
</dbReference>
<dbReference type="InterPro" id="IPR000914">
    <property type="entry name" value="SBP_5_dom"/>
</dbReference>
<evidence type="ECO:0000256" key="3">
    <source>
        <dbReference type="ARBA" id="ARBA00022448"/>
    </source>
</evidence>
<keyword evidence="7" id="KW-1185">Reference proteome</keyword>
<evidence type="ECO:0000256" key="1">
    <source>
        <dbReference type="ARBA" id="ARBA00004418"/>
    </source>
</evidence>
<sequence length="540" mass="59998">MSKLSRRNFIKTVGVSIPLVYLGNGVAFSQSRNETLRYVSGGIFNTLDPIGVGASADSVVLGASVYDRLVRFDRLPSSRNKGSFIFDYNKIIGELAERFEVSEDGLTYTFHLRHDATFHDGRPVTAEDVKWSLDRAVLGKVTGRSQLQTGSLTDAEQFSVVDEHTFQIKLKQPDRLVLPNLASMFAPIYNSKLVREKAGAAEPWGETWLKENTAGGGAYKVANYVQGQQLTLARHDAWKSGTLPNFPRVIIQTIPDASARANLISRGDADVTVSLLRENFTTLSGNPAVNTIAEPMPGGFTLLNFNTQIAPFDNVKVRKALSLAIPYDDLFKIGANGFGEPLFGATWEKEPDTYQYPQALPWKTDLAEAKRLLAEAGYPNGFTTKLHYTTSKAAYLASPAVLIQEALANIGVTIQVEPYTDAQWAESLHTKKEPLSLDRTFAMFPVTDYFFRIFFLGGQRWNRSQWDNKEVAQILDAIRFEKDDAKYAAGAKRLIALVYEEAPSILFWKPALEIVTSASVKGFTTWFHNQVDPRDLSRSA</sequence>
<dbReference type="InterPro" id="IPR030678">
    <property type="entry name" value="Peptide/Ni-bd"/>
</dbReference>